<comment type="cofactor">
    <cofactor evidence="1">
        <name>Fe(2+)</name>
        <dbReference type="ChEBI" id="CHEBI:29033"/>
    </cofactor>
</comment>
<dbReference type="Pfam" id="PF25137">
    <property type="entry name" value="ADH_Fe_C"/>
    <property type="match status" value="1"/>
</dbReference>
<keyword evidence="13" id="KW-1185">Reference proteome</keyword>
<evidence type="ECO:0000256" key="6">
    <source>
        <dbReference type="ARBA" id="ARBA00035641"/>
    </source>
</evidence>
<evidence type="ECO:0000256" key="2">
    <source>
        <dbReference type="ARBA" id="ARBA00023002"/>
    </source>
</evidence>
<protein>
    <recommendedName>
        <fullName evidence="8">Aldehyde-alcohol dehydrogenase</fullName>
    </recommendedName>
</protein>
<dbReference type="Pfam" id="PF00465">
    <property type="entry name" value="Fe-ADH"/>
    <property type="match status" value="1"/>
</dbReference>
<evidence type="ECO:0000256" key="3">
    <source>
        <dbReference type="ARBA" id="ARBA00023004"/>
    </source>
</evidence>
<dbReference type="InterPro" id="IPR056798">
    <property type="entry name" value="ADH_Fe_C"/>
</dbReference>
<dbReference type="InterPro" id="IPR015590">
    <property type="entry name" value="Aldehyde_DH_dom"/>
</dbReference>
<evidence type="ECO:0000256" key="8">
    <source>
        <dbReference type="PIRNR" id="PIRNR000111"/>
    </source>
</evidence>
<evidence type="ECO:0000259" key="10">
    <source>
        <dbReference type="Pfam" id="PF00465"/>
    </source>
</evidence>
<feature type="domain" description="Aldehyde dehydrogenase" evidence="9">
    <location>
        <begin position="5"/>
        <end position="400"/>
    </location>
</feature>
<dbReference type="CDD" id="cd08178">
    <property type="entry name" value="AAD_C"/>
    <property type="match status" value="1"/>
</dbReference>
<proteinExistence type="inferred from homology"/>
<dbReference type="EMBL" id="CAKLCM010000002">
    <property type="protein sequence ID" value="CAH0525487.1"/>
    <property type="molecule type" value="Genomic_DNA"/>
</dbReference>
<dbReference type="InterPro" id="IPR001670">
    <property type="entry name" value="ADH_Fe/GldA"/>
</dbReference>
<evidence type="ECO:0000256" key="5">
    <source>
        <dbReference type="ARBA" id="ARBA00023268"/>
    </source>
</evidence>
<dbReference type="SUPFAM" id="SSF56796">
    <property type="entry name" value="Dehydroquinate synthase-like"/>
    <property type="match status" value="1"/>
</dbReference>
<dbReference type="InterPro" id="IPR016163">
    <property type="entry name" value="Ald_DH_C"/>
</dbReference>
<organism evidence="12 13">
    <name type="scientific">Vibrio hippocampi</name>
    <dbReference type="NCBI Taxonomy" id="654686"/>
    <lineage>
        <taxon>Bacteria</taxon>
        <taxon>Pseudomonadati</taxon>
        <taxon>Pseudomonadota</taxon>
        <taxon>Gammaproteobacteria</taxon>
        <taxon>Vibrionales</taxon>
        <taxon>Vibrionaceae</taxon>
        <taxon>Vibrio</taxon>
    </lineage>
</organism>
<comment type="similarity">
    <text evidence="7 8">In the C-terminal section; belongs to the iron-containing alcohol dehydrogenase family.</text>
</comment>
<keyword evidence="5" id="KW-0511">Multifunctional enzyme</keyword>
<dbReference type="InterPro" id="IPR039697">
    <property type="entry name" value="Alcohol_dehydrogenase_Fe"/>
</dbReference>
<evidence type="ECO:0000313" key="13">
    <source>
        <dbReference type="Proteomes" id="UP000838160"/>
    </source>
</evidence>
<dbReference type="SUPFAM" id="SSF53720">
    <property type="entry name" value="ALDH-like"/>
    <property type="match status" value="1"/>
</dbReference>
<comment type="similarity">
    <text evidence="6 8">In the N-terminal section; belongs to the aldehyde dehydrogenase family.</text>
</comment>
<evidence type="ECO:0000259" key="11">
    <source>
        <dbReference type="Pfam" id="PF25137"/>
    </source>
</evidence>
<dbReference type="PANTHER" id="PTHR11496:SF83">
    <property type="entry name" value="HYDROXYACID-OXOACID TRANSHYDROGENASE, MITOCHONDRIAL"/>
    <property type="match status" value="1"/>
</dbReference>
<dbReference type="PROSITE" id="PS00060">
    <property type="entry name" value="ADH_IRON_2"/>
    <property type="match status" value="1"/>
</dbReference>
<dbReference type="CDD" id="cd07122">
    <property type="entry name" value="ALDH_F20_ACDH"/>
    <property type="match status" value="1"/>
</dbReference>
<dbReference type="InterPro" id="IPR034789">
    <property type="entry name" value="AAD_C"/>
</dbReference>
<dbReference type="PIRSF" id="PIRSF000111">
    <property type="entry name" value="ALDH_ADH"/>
    <property type="match status" value="1"/>
</dbReference>
<evidence type="ECO:0000256" key="7">
    <source>
        <dbReference type="ARBA" id="ARBA00035645"/>
    </source>
</evidence>
<feature type="domain" description="Fe-containing alcohol dehydrogenase-like C-terminal" evidence="11">
    <location>
        <begin position="646"/>
        <end position="861"/>
    </location>
</feature>
<dbReference type="InterPro" id="IPR016161">
    <property type="entry name" value="Ald_DH/histidinol_DH"/>
</dbReference>
<dbReference type="NCBIfam" id="NF010378">
    <property type="entry name" value="PRK13805.1"/>
    <property type="match status" value="1"/>
</dbReference>
<accession>A0ABN8DEE8</accession>
<sequence length="894" mass="96257">MPVTNLAELDALVARVKAAQAEFATYSQEQVDKIFRAASLAANQARIPLAQQAVAESGMGIVEDKVIKNHFASEFIYNKYKDEKTCGVLDEDDNLGTMTIAEPVGIICGIVPTTNPTSTAIFKSLISLKTRNAIIFSPHPRAKNSTNDAAKLVLDAAVAAGAPKDIIGWIDQPSVELSNALMKHDDIALILATGGPGMVKAAYSSGKPAIGVGAGNVPVVIDETADVKRAVASILMSKTFDNGVVCASEQAAIVVDEVYDEVKERFASHKAYVLSKAEADKVRKVLLIDGALNAKIVGQPAPAIAEMAGVKVPADTKVLVGEGLGKVSYDDAFAHEKLSPTLGLFRADNFEDAVAQAVTMVEIGGIGHTSGLYTNQDVNADRIRYFGDKMKTARILINIPTTHGGIGDLYNFNVAPSLTLGCGSWGGNSISENVGPKHLINKKTVAKRAENMLWHKLPKSIYFRRGSLPIALSDLEGKKRAFLVTDRFLFNNGYADDVVQLLKAQGMEVQTFFDVEADPTLSVVKKGADAMQSFQPDVILALGGGSPMDAAKIMWVMYEHPETHFEELAMRFMDIRKRIYKFPKMGSKAELVCITTTSGTGSEVTPFAVVTDDETGAKYPLADYELTPNMAIVDANLVMNMPKSLTAFGGYDAVTHALEAYVSVLANEYSDGQALQALKMLKEYLPSSYANGANDPIAREKVHNAATIAGVAFANAFLGVCHSMAHKLGAEFHLPHGLANALLISNVVRYNANDNPTKQTAFSQYDRPQARRRYAEVADHLGLSQAGDRTAQKIERLLAWLEELKGDLDIPLSIQAAGVAEADFLAKLEELAVEAFDDQCTGANPRYPLISELKEVLTAAYYGKAFVEGETFEGTTVIKKKADQEAPKAKKAKA</sequence>
<dbReference type="Pfam" id="PF00171">
    <property type="entry name" value="Aldedh"/>
    <property type="match status" value="1"/>
</dbReference>
<dbReference type="InterPro" id="IPR018211">
    <property type="entry name" value="ADH_Fe_CS"/>
</dbReference>
<evidence type="ECO:0000313" key="12">
    <source>
        <dbReference type="EMBL" id="CAH0525487.1"/>
    </source>
</evidence>
<dbReference type="Proteomes" id="UP000838160">
    <property type="component" value="Unassembled WGS sequence"/>
</dbReference>
<dbReference type="Gene3D" id="3.40.605.10">
    <property type="entry name" value="Aldehyde Dehydrogenase, Chain A, domain 1"/>
    <property type="match status" value="1"/>
</dbReference>
<dbReference type="Gene3D" id="3.40.309.10">
    <property type="entry name" value="Aldehyde Dehydrogenase, Chain A, domain 2"/>
    <property type="match status" value="1"/>
</dbReference>
<evidence type="ECO:0000256" key="4">
    <source>
        <dbReference type="ARBA" id="ARBA00023027"/>
    </source>
</evidence>
<keyword evidence="2 8" id="KW-0560">Oxidoreductase</keyword>
<comment type="caution">
    <text evidence="12">The sequence shown here is derived from an EMBL/GenBank/DDBJ whole genome shotgun (WGS) entry which is preliminary data.</text>
</comment>
<dbReference type="InterPro" id="IPR016162">
    <property type="entry name" value="Ald_DH_N"/>
</dbReference>
<dbReference type="PANTHER" id="PTHR11496">
    <property type="entry name" value="ALCOHOL DEHYDROGENASE"/>
    <property type="match status" value="1"/>
</dbReference>
<dbReference type="InterPro" id="IPR012079">
    <property type="entry name" value="Bifunc_Ald-ADH"/>
</dbReference>
<evidence type="ECO:0000259" key="9">
    <source>
        <dbReference type="Pfam" id="PF00171"/>
    </source>
</evidence>
<dbReference type="PROSITE" id="PS00913">
    <property type="entry name" value="ADH_IRON_1"/>
    <property type="match status" value="1"/>
</dbReference>
<name>A0ABN8DEE8_9VIBR</name>
<gene>
    <name evidence="12" type="primary">adhE</name>
    <name evidence="12" type="ORF">VHP8226_01012</name>
</gene>
<dbReference type="RefSeq" id="WP_237484017.1">
    <property type="nucleotide sequence ID" value="NZ_CAKLCM010000002.1"/>
</dbReference>
<dbReference type="Gene3D" id="1.20.1090.10">
    <property type="entry name" value="Dehydroquinate synthase-like - alpha domain"/>
    <property type="match status" value="1"/>
</dbReference>
<feature type="domain" description="Alcohol dehydrogenase iron-type/glycerol dehydrogenase GldA" evidence="10">
    <location>
        <begin position="458"/>
        <end position="634"/>
    </location>
</feature>
<reference evidence="12" key="1">
    <citation type="submission" date="2021-12" db="EMBL/GenBank/DDBJ databases">
        <authorList>
            <person name="Rodrigo-Torres L."/>
            <person name="Arahal R. D."/>
            <person name="Lucena T."/>
        </authorList>
    </citation>
    <scope>NUCLEOTIDE SEQUENCE</scope>
    <source>
        <strain evidence="12">CECT 8226</strain>
    </source>
</reference>
<keyword evidence="3" id="KW-0408">Iron</keyword>
<dbReference type="Gene3D" id="3.40.50.1970">
    <property type="match status" value="1"/>
</dbReference>
<keyword evidence="4" id="KW-0520">NAD</keyword>
<evidence type="ECO:0000256" key="1">
    <source>
        <dbReference type="ARBA" id="ARBA00001954"/>
    </source>
</evidence>